<dbReference type="EMBL" id="JANHOG010001338">
    <property type="protein sequence ID" value="KAJ3538768.1"/>
    <property type="molecule type" value="Genomic_DNA"/>
</dbReference>
<keyword evidence="2" id="KW-1185">Reference proteome</keyword>
<gene>
    <name evidence="1" type="ORF">NM688_g6473</name>
</gene>
<protein>
    <submittedName>
        <fullName evidence="1">Uncharacterized protein</fullName>
    </submittedName>
</protein>
<proteinExistence type="predicted"/>
<dbReference type="Proteomes" id="UP001148662">
    <property type="component" value="Unassembled WGS sequence"/>
</dbReference>
<evidence type="ECO:0000313" key="2">
    <source>
        <dbReference type="Proteomes" id="UP001148662"/>
    </source>
</evidence>
<organism evidence="1 2">
    <name type="scientific">Phlebia brevispora</name>
    <dbReference type="NCBI Taxonomy" id="194682"/>
    <lineage>
        <taxon>Eukaryota</taxon>
        <taxon>Fungi</taxon>
        <taxon>Dikarya</taxon>
        <taxon>Basidiomycota</taxon>
        <taxon>Agaricomycotina</taxon>
        <taxon>Agaricomycetes</taxon>
        <taxon>Polyporales</taxon>
        <taxon>Meruliaceae</taxon>
        <taxon>Phlebia</taxon>
    </lineage>
</organism>
<name>A0ACC1SFV0_9APHY</name>
<reference evidence="1" key="1">
    <citation type="submission" date="2022-07" db="EMBL/GenBank/DDBJ databases">
        <title>Genome Sequence of Phlebia brevispora.</title>
        <authorList>
            <person name="Buettner E."/>
        </authorList>
    </citation>
    <scope>NUCLEOTIDE SEQUENCE</scope>
    <source>
        <strain evidence="1">MPL23</strain>
    </source>
</reference>
<comment type="caution">
    <text evidence="1">The sequence shown here is derived from an EMBL/GenBank/DDBJ whole genome shotgun (WGS) entry which is preliminary data.</text>
</comment>
<accession>A0ACC1SFV0</accession>
<sequence>MFLPRPLINPDMLSTTIAVDKGRPSSLSNSGRPVGPLSMMISMYVPSADPIISQFLPNFRCICSKTSLHMPFSSSEGVEDIEVFDPSLWINQNKLYPRNPPLSVAEARNLTRFLKIWLPAQSEYGLPYKVDLWFSKEPPITDPAILLMRPIPATRTLHLLHAISGQKWFDGCQSICDPRYNGGAERFPLGVVEFWKSLAQIKDQQRGWHETVSWILELVSKPATTDAFNIRHLALYTQSLLSQLPWNAKVKLYNITTTTADLSRLIGMRSLSDTNLDMILAFLNCTLSSHLNRSRAAAIGSIALMQEMLRGANAKNFSTTHALRTLEARVTAKPESTRLCDLYVPAFVNSGHWIMVHVDFVEGIIEYGDSLNLRQQVTRELQAVEAWLYSFLRRKFKLRGNTLPHGNQNDMHSCGLFAVNMVLHALQGTKLLKHADVPFQRLRWFTTFIDQYLEVDTQPSFEVPLELTAGMPNCQDGPAPDSAHSDVVVPTPIADVAAPASVSLRLFPIFETHSTGSAQSSVPVKRHATSKISANDTKACKRAKMSLPSTPSPAPPVDMQGQGRSAVSERNRRNAWKDGVFKVSVVDLAEWRNGIIQIDSGAEFKPNNPVEVKCSRCHHFIKVRCPYDKYRYKVHFDKCKGARILTLDKMAQSYSFSLSDIMPRSCDNPLAPTRKPLRQLEKRPCPGLSPKDDVRIATYLMRTGALGGGSRSLPSLAEERYGRTYGELTKQEKAIIDDHYVALFQWRNEQRRSRVYSTTCLKHIKCEYEGDAQPCSKCLRLLKNTDFIRALNRDIADEDKMKYMNKRYQDPALGDLFIKTSGLRELVQARDSGSPYVRYALGVVDGTYKDNKVLSGLMRSQLTLVDKEARGVGKQNFHWPEAYDRFLHVLFLESPAAYRELSKYLPARSERSFQMLESKATAFPMIIGDEMLDLVKARLNELNYTGPVALACDDTKLVPAWRLWWCASEAAYYLIGAVSGPLRVSDPEALQKTIDDAHAVQATKVRVYTLQVPLPSLAPIIIAALPISDSMSGAALYNLTQPILYGLLKRGIHITSIASDGAQIERVHQRLVKSQAPSRRTFSIPGPRSLESLTLRVEVAIIEEHPIVQVQDALHGCKTARNNLFSGARLLTFGNYTMTFRQIREMLDNADCPLYRRDVLNSEKQDDNAAARLFSASTLAHLLSHYPEAIGEIIFLYVFGELTDADQNRLLPHAKRLRMVLRAWYFVRMWQIYLRMCGYAESRYCISADALDIVRILVEGYFALLIIHRDYYCQEHPFPFLPWLHSTEPVEHTFGRARQNRADFTLMDLYDMMKKVRIQMAEAASLGKISDAKATASGYNHTYFDIRDIDLQALATYPSDSDITQIALDALEDAEALVTVLGIIPENLHSSQSALVQDHLLRENTDSELNWNDAESDYSSDDESELDEVDIATDLSRLICNEELHWDLERSLQQDEHILGLSLAAAALTLDDMLVDPDKEHEISEAEQHAVRAALASIQPADLPLAPQLEGTRHFGGPLNPLSDCDNLDLTYLVEDRRAHETRRTSESVRRGRESQLCQSETASLTQERVTETARVQLARRFYAALRNIQGPGGSVTKSRIARWCESPLGGEKAASSGNTVNAAVVASAAAKAVMKKRNQVFTNAKVAKALLPVLDTGKVSVVRPLKVGDFGFIFNEFGLAVGKVKALYTKAGGKAGRHADISDASTVGAISYVCVQVLEHRYLRQFGSIPKMMTQFWTKRYAHLSSNEFLCLLSTTPQPSNEGFSIGAADMEIFRQLQDAKECLGEARRLFRQRGKRARAVQEEDEEQD</sequence>
<evidence type="ECO:0000313" key="1">
    <source>
        <dbReference type="EMBL" id="KAJ3538768.1"/>
    </source>
</evidence>